<reference evidence="1 2" key="1">
    <citation type="submission" date="2016-07" db="EMBL/GenBank/DDBJ databases">
        <title>Multiple horizontal gene transfer events from other fungi enriched the ability of initially mycotrophic Trichoderma (Ascomycota) to feed on dead plant biomass.</title>
        <authorList>
            <consortium name="DOE Joint Genome Institute"/>
            <person name="Aerts A."/>
            <person name="Atanasova L."/>
            <person name="Chenthamara K."/>
            <person name="Zhang J."/>
            <person name="Grujic M."/>
            <person name="Henrissat B."/>
            <person name="Kuo A."/>
            <person name="Salamov A."/>
            <person name="Lipzen A."/>
            <person name="Labutti K."/>
            <person name="Barry K."/>
            <person name="Miao Y."/>
            <person name="Rahimi M.J."/>
            <person name="Shen Q."/>
            <person name="Grigoriev I.V."/>
            <person name="Kubicek C.P."/>
            <person name="Druzhinina I.S."/>
        </authorList>
    </citation>
    <scope>NUCLEOTIDE SEQUENCE [LARGE SCALE GENOMIC DNA]</scope>
    <source>
        <strain evidence="1 2">CBS 433.97</strain>
    </source>
</reference>
<evidence type="ECO:0000313" key="2">
    <source>
        <dbReference type="Proteomes" id="UP000240493"/>
    </source>
</evidence>
<keyword evidence="2" id="KW-1185">Reference proteome</keyword>
<gene>
    <name evidence="1" type="ORF">M441DRAFT_49631</name>
</gene>
<dbReference type="Proteomes" id="UP000240493">
    <property type="component" value="Unassembled WGS sequence"/>
</dbReference>
<sequence length="168" mass="17700">MSAESMSCPSRNIPPEPKPAFFNLLCFALPGCHRGPFISQSPPSRGVLVLSESDLHWRIGLPRHRCVDIRGCAGPQASIDRAESRQNRVKSPSQASSSAAASFAAGVNYGLLKACLGLHQTPFLLRMSNAGGAAKQGLKAYVATPHRAVTLVLVAVAAEAVDGKGKIK</sequence>
<organism evidence="1 2">
    <name type="scientific">Trichoderma asperellum (strain ATCC 204424 / CBS 433.97 / NBRC 101777)</name>
    <dbReference type="NCBI Taxonomy" id="1042311"/>
    <lineage>
        <taxon>Eukaryota</taxon>
        <taxon>Fungi</taxon>
        <taxon>Dikarya</taxon>
        <taxon>Ascomycota</taxon>
        <taxon>Pezizomycotina</taxon>
        <taxon>Sordariomycetes</taxon>
        <taxon>Hypocreomycetidae</taxon>
        <taxon>Hypocreales</taxon>
        <taxon>Hypocreaceae</taxon>
        <taxon>Trichoderma</taxon>
    </lineage>
</organism>
<dbReference type="EMBL" id="KZ679266">
    <property type="protein sequence ID" value="PTB38162.1"/>
    <property type="molecule type" value="Genomic_DNA"/>
</dbReference>
<evidence type="ECO:0000313" key="1">
    <source>
        <dbReference type="EMBL" id="PTB38162.1"/>
    </source>
</evidence>
<accession>A0A2T3Z009</accession>
<proteinExistence type="predicted"/>
<dbReference type="AlphaFoldDB" id="A0A2T3Z009"/>
<name>A0A2T3Z009_TRIA4</name>
<protein>
    <submittedName>
        <fullName evidence="1">Uncharacterized protein</fullName>
    </submittedName>
</protein>